<dbReference type="SUPFAM" id="SSF51197">
    <property type="entry name" value="Clavaminate synthase-like"/>
    <property type="match status" value="1"/>
</dbReference>
<gene>
    <name evidence="7" type="ORF">NE237_014879</name>
</gene>
<comment type="similarity">
    <text evidence="5">Belongs to the iron/ascorbate-dependent oxidoreductase family.</text>
</comment>
<dbReference type="InterPro" id="IPR027443">
    <property type="entry name" value="IPNS-like_sf"/>
</dbReference>
<dbReference type="Proteomes" id="UP001141806">
    <property type="component" value="Unassembled WGS sequence"/>
</dbReference>
<evidence type="ECO:0000256" key="2">
    <source>
        <dbReference type="ARBA" id="ARBA00023002"/>
    </source>
</evidence>
<evidence type="ECO:0000256" key="1">
    <source>
        <dbReference type="ARBA" id="ARBA00022723"/>
    </source>
</evidence>
<evidence type="ECO:0000259" key="6">
    <source>
        <dbReference type="PROSITE" id="PS51471"/>
    </source>
</evidence>
<evidence type="ECO:0000256" key="3">
    <source>
        <dbReference type="ARBA" id="ARBA00023004"/>
    </source>
</evidence>
<protein>
    <recommendedName>
        <fullName evidence="6">Fe2OG dioxygenase domain-containing protein</fullName>
    </recommendedName>
</protein>
<dbReference type="GO" id="GO:0016491">
    <property type="term" value="F:oxidoreductase activity"/>
    <property type="evidence" value="ECO:0007669"/>
    <property type="project" value="UniProtKB-KW"/>
</dbReference>
<keyword evidence="2 5" id="KW-0560">Oxidoreductase</keyword>
<dbReference type="InterPro" id="IPR026992">
    <property type="entry name" value="DIOX_N"/>
</dbReference>
<proteinExistence type="inferred from homology"/>
<evidence type="ECO:0000313" key="7">
    <source>
        <dbReference type="EMBL" id="KAJ4968178.1"/>
    </source>
</evidence>
<keyword evidence="8" id="KW-1185">Reference proteome</keyword>
<comment type="caution">
    <text evidence="7">The sequence shown here is derived from an EMBL/GenBank/DDBJ whole genome shotgun (WGS) entry which is preliminary data.</text>
</comment>
<dbReference type="Gene3D" id="2.60.120.330">
    <property type="entry name" value="B-lactam Antibiotic, Isopenicillin N Synthase, Chain"/>
    <property type="match status" value="1"/>
</dbReference>
<dbReference type="EMBL" id="JAMYWD010000006">
    <property type="protein sequence ID" value="KAJ4968178.1"/>
    <property type="molecule type" value="Genomic_DNA"/>
</dbReference>
<dbReference type="FunFam" id="2.60.120.330:FF:000022">
    <property type="entry name" value="Probable 2-oxoglutarate-dependent dioxygenase AOP1.2"/>
    <property type="match status" value="1"/>
</dbReference>
<evidence type="ECO:0000256" key="4">
    <source>
        <dbReference type="ARBA" id="ARBA00057022"/>
    </source>
</evidence>
<reference evidence="7" key="1">
    <citation type="journal article" date="2023" name="Plant J.">
        <title>The genome of the king protea, Protea cynaroides.</title>
        <authorList>
            <person name="Chang J."/>
            <person name="Duong T.A."/>
            <person name="Schoeman C."/>
            <person name="Ma X."/>
            <person name="Roodt D."/>
            <person name="Barker N."/>
            <person name="Li Z."/>
            <person name="Van de Peer Y."/>
            <person name="Mizrachi E."/>
        </authorList>
    </citation>
    <scope>NUCLEOTIDE SEQUENCE</scope>
    <source>
        <tissue evidence="7">Young leaves</tissue>
    </source>
</reference>
<evidence type="ECO:0000256" key="5">
    <source>
        <dbReference type="RuleBase" id="RU003682"/>
    </source>
</evidence>
<comment type="function">
    <text evidence="4">Probable 2-oxoglutarate-dependent dioxygenase that may be involved in glucosinolates biosynthesis. May play a role in the production of aliphatic glucosinolates.</text>
</comment>
<dbReference type="PANTHER" id="PTHR47990">
    <property type="entry name" value="2-OXOGLUTARATE (2OG) AND FE(II)-DEPENDENT OXYGENASE SUPERFAMILY PROTEIN-RELATED"/>
    <property type="match status" value="1"/>
</dbReference>
<dbReference type="Pfam" id="PF03171">
    <property type="entry name" value="2OG-FeII_Oxy"/>
    <property type="match status" value="1"/>
</dbReference>
<sequence>MGPIPIPLRIPTVDFPKERLKPGTAYWKLMRDEVRMALEEYGCFEAVYNGVPVELHNAVFNSVEELFDLPMKTKIKNTSDKPYFGFNGKTPLLPLMESLGIDDAPVLEKTQSFTNLMWPNGNSEFCKTVHAFTERVAELEELVKRMVFESFGVEKYYDSFTGSNYLLRVMKYDGTNGYKLGAIPHTDKSILTIVHQNQVNGLEVQTRGGEWISVTPSRSSFIVLIGDAFMAWSNGRLHNPLHRVIMNGKDTRFSIALFSFSKGMIQTPDELVDEEHPLLFKPFDNFGFLRFYSTEEGQKAESTIKAYCGL</sequence>
<accession>A0A9Q0KCT1</accession>
<keyword evidence="3 5" id="KW-0408">Iron</keyword>
<organism evidence="7 8">
    <name type="scientific">Protea cynaroides</name>
    <dbReference type="NCBI Taxonomy" id="273540"/>
    <lineage>
        <taxon>Eukaryota</taxon>
        <taxon>Viridiplantae</taxon>
        <taxon>Streptophyta</taxon>
        <taxon>Embryophyta</taxon>
        <taxon>Tracheophyta</taxon>
        <taxon>Spermatophyta</taxon>
        <taxon>Magnoliopsida</taxon>
        <taxon>Proteales</taxon>
        <taxon>Proteaceae</taxon>
        <taxon>Protea</taxon>
    </lineage>
</organism>
<name>A0A9Q0KCT1_9MAGN</name>
<dbReference type="OrthoDB" id="288590at2759"/>
<dbReference type="InterPro" id="IPR050231">
    <property type="entry name" value="Iron_ascorbate_oxido_reductase"/>
</dbReference>
<dbReference type="PROSITE" id="PS51471">
    <property type="entry name" value="FE2OG_OXY"/>
    <property type="match status" value="1"/>
</dbReference>
<dbReference type="InterPro" id="IPR005123">
    <property type="entry name" value="Oxoglu/Fe-dep_dioxygenase_dom"/>
</dbReference>
<dbReference type="Pfam" id="PF14226">
    <property type="entry name" value="DIOX_N"/>
    <property type="match status" value="1"/>
</dbReference>
<evidence type="ECO:0000313" key="8">
    <source>
        <dbReference type="Proteomes" id="UP001141806"/>
    </source>
</evidence>
<dbReference type="AlphaFoldDB" id="A0A9Q0KCT1"/>
<keyword evidence="1 5" id="KW-0479">Metal-binding</keyword>
<dbReference type="GO" id="GO:0046872">
    <property type="term" value="F:metal ion binding"/>
    <property type="evidence" value="ECO:0007669"/>
    <property type="project" value="UniProtKB-KW"/>
</dbReference>
<feature type="domain" description="Fe2OG dioxygenase" evidence="6">
    <location>
        <begin position="162"/>
        <end position="261"/>
    </location>
</feature>
<dbReference type="InterPro" id="IPR044861">
    <property type="entry name" value="IPNS-like_FE2OG_OXY"/>
</dbReference>